<dbReference type="GO" id="GO:0005737">
    <property type="term" value="C:cytoplasm"/>
    <property type="evidence" value="ECO:0007669"/>
    <property type="project" value="TreeGrafter"/>
</dbReference>
<name>A0A0C2XW47_HEBCY</name>
<keyword evidence="7" id="KW-1185">Reference proteome</keyword>
<dbReference type="OrthoDB" id="3223806at2759"/>
<reference evidence="6 7" key="1">
    <citation type="submission" date="2014-04" db="EMBL/GenBank/DDBJ databases">
        <authorList>
            <consortium name="DOE Joint Genome Institute"/>
            <person name="Kuo A."/>
            <person name="Gay G."/>
            <person name="Dore J."/>
            <person name="Kohler A."/>
            <person name="Nagy L.G."/>
            <person name="Floudas D."/>
            <person name="Copeland A."/>
            <person name="Barry K.W."/>
            <person name="Cichocki N."/>
            <person name="Veneault-Fourrey C."/>
            <person name="LaButti K."/>
            <person name="Lindquist E.A."/>
            <person name="Lipzen A."/>
            <person name="Lundell T."/>
            <person name="Morin E."/>
            <person name="Murat C."/>
            <person name="Sun H."/>
            <person name="Tunlid A."/>
            <person name="Henrissat B."/>
            <person name="Grigoriev I.V."/>
            <person name="Hibbett D.S."/>
            <person name="Martin F."/>
            <person name="Nordberg H.P."/>
            <person name="Cantor M.N."/>
            <person name="Hua S.X."/>
        </authorList>
    </citation>
    <scope>NUCLEOTIDE SEQUENCE [LARGE SCALE GENOMIC DNA]</scope>
    <source>
        <strain evidence="7">h7</strain>
    </source>
</reference>
<accession>A0A0C2XW47</accession>
<dbReference type="InterPro" id="IPR050452">
    <property type="entry name" value="Metacaspase"/>
</dbReference>
<keyword evidence="3" id="KW-0645">Protease</keyword>
<evidence type="ECO:0000256" key="2">
    <source>
        <dbReference type="ARBA" id="ARBA00022703"/>
    </source>
</evidence>
<dbReference type="Gene3D" id="3.40.50.1460">
    <property type="match status" value="1"/>
</dbReference>
<feature type="domain" description="Peptidase C14 caspase" evidence="5">
    <location>
        <begin position="36"/>
        <end position="266"/>
    </location>
</feature>
<dbReference type="SUPFAM" id="SSF52129">
    <property type="entry name" value="Caspase-like"/>
    <property type="match status" value="1"/>
</dbReference>
<comment type="similarity">
    <text evidence="1">Belongs to the peptidase C14B family.</text>
</comment>
<evidence type="ECO:0000256" key="4">
    <source>
        <dbReference type="SAM" id="MobiDB-lite"/>
    </source>
</evidence>
<dbReference type="HOGENOM" id="CLU_011935_1_0_1"/>
<evidence type="ECO:0000313" key="6">
    <source>
        <dbReference type="EMBL" id="KIM41893.1"/>
    </source>
</evidence>
<proteinExistence type="inferred from homology"/>
<gene>
    <name evidence="6" type="ORF">M413DRAFT_445103</name>
</gene>
<dbReference type="Proteomes" id="UP000053424">
    <property type="component" value="Unassembled WGS sequence"/>
</dbReference>
<feature type="compositionally biased region" description="Polar residues" evidence="4">
    <location>
        <begin position="9"/>
        <end position="25"/>
    </location>
</feature>
<dbReference type="AlphaFoldDB" id="A0A0C2XW47"/>
<keyword evidence="3" id="KW-0788">Thiol protease</keyword>
<evidence type="ECO:0000259" key="5">
    <source>
        <dbReference type="Pfam" id="PF00656"/>
    </source>
</evidence>
<dbReference type="InterPro" id="IPR029030">
    <property type="entry name" value="Caspase-like_dom_sf"/>
</dbReference>
<dbReference type="EMBL" id="KN831779">
    <property type="protein sequence ID" value="KIM41893.1"/>
    <property type="molecule type" value="Genomic_DNA"/>
</dbReference>
<dbReference type="Pfam" id="PF00656">
    <property type="entry name" value="Peptidase_C14"/>
    <property type="match status" value="1"/>
</dbReference>
<protein>
    <recommendedName>
        <fullName evidence="5">Peptidase C14 caspase domain-containing protein</fullName>
    </recommendedName>
</protein>
<dbReference type="GO" id="GO:0004197">
    <property type="term" value="F:cysteine-type endopeptidase activity"/>
    <property type="evidence" value="ECO:0007669"/>
    <property type="project" value="InterPro"/>
</dbReference>
<dbReference type="GO" id="GO:0006508">
    <property type="term" value="P:proteolysis"/>
    <property type="evidence" value="ECO:0007669"/>
    <property type="project" value="InterPro"/>
</dbReference>
<evidence type="ECO:0000313" key="7">
    <source>
        <dbReference type="Proteomes" id="UP000053424"/>
    </source>
</evidence>
<keyword evidence="3" id="KW-0378">Hydrolase</keyword>
<reference evidence="7" key="2">
    <citation type="submission" date="2015-01" db="EMBL/GenBank/DDBJ databases">
        <title>Evolutionary Origins and Diversification of the Mycorrhizal Mutualists.</title>
        <authorList>
            <consortium name="DOE Joint Genome Institute"/>
            <consortium name="Mycorrhizal Genomics Consortium"/>
            <person name="Kohler A."/>
            <person name="Kuo A."/>
            <person name="Nagy L.G."/>
            <person name="Floudas D."/>
            <person name="Copeland A."/>
            <person name="Barry K.W."/>
            <person name="Cichocki N."/>
            <person name="Veneault-Fourrey C."/>
            <person name="LaButti K."/>
            <person name="Lindquist E.A."/>
            <person name="Lipzen A."/>
            <person name="Lundell T."/>
            <person name="Morin E."/>
            <person name="Murat C."/>
            <person name="Riley R."/>
            <person name="Ohm R."/>
            <person name="Sun H."/>
            <person name="Tunlid A."/>
            <person name="Henrissat B."/>
            <person name="Grigoriev I.V."/>
            <person name="Hibbett D.S."/>
            <person name="Martin F."/>
        </authorList>
    </citation>
    <scope>NUCLEOTIDE SEQUENCE [LARGE SCALE GENOMIC DNA]</scope>
    <source>
        <strain evidence="7">h7</strain>
    </source>
</reference>
<feature type="region of interest" description="Disordered" evidence="4">
    <location>
        <begin position="1"/>
        <end position="25"/>
    </location>
</feature>
<dbReference type="PANTHER" id="PTHR48104:SF30">
    <property type="entry name" value="METACASPASE-1"/>
    <property type="match status" value="1"/>
</dbReference>
<sequence length="674" mass="73627">MQCGCSPKGNCSQGNKPQSSPNSTIALVSDPRPRLFAVVCGINAYESKDFSRLRGAVKDAEAVVDLLVTNYHVPRAQIILLTDKAASRSSIISTLDGLSTDPRIQPGDPILFYFAGHGSEIDPPKGWECGGPNGKIQVLVPQDYCSEADRKIPGIPDRTIGFLLDKIAHTKGDNITVIFDCCHAASGTRGDLVRSVEVDSSIHTSILDIHIWGEHTARRGLASHVLLAACRPSELAREKDERGAFTTTLLKLLREVPPHELRYCDILHKIGPLSSQNPQCEGLHQGRYLFNAKVVSPAPVTYVPRYDPAFNAIVVNAGIAHGVTDGAEFAFYVAQDPHPGGKPLGIYVVDKATPFYSIMKPIGGSSMSALPSGLAAFQTQAGQGNALRVYISEAADRPTSSPRRVDKISRACGRDLRNVQFVDSRDKAHLELAIKENQVVITVRDPKTTQQGRYQLPPRTITWDELGPFLSKAKLFYSELDRSSIDTDVVKDIGIEFHRLQEMPSSFHNVSEPDLRPFGSNRLLPDGMIHLAVEDRYSYGVKLTNRGPYDLYPSLFYFDGSDPTRIRTYYEPSSSGPYLLEPPLKRNGGTLTIGYGSAGIPPFSYPVSGKVNVGFLKLLVSTRPLNSSSGTGPCLCSSGAQYAGRALKETWGTATIPIIHEKPNLRLVRRTMTT</sequence>
<dbReference type="InterPro" id="IPR011600">
    <property type="entry name" value="Pept_C14_caspase"/>
</dbReference>
<keyword evidence="2" id="KW-0053">Apoptosis</keyword>
<dbReference type="GO" id="GO:0006915">
    <property type="term" value="P:apoptotic process"/>
    <property type="evidence" value="ECO:0007669"/>
    <property type="project" value="UniProtKB-KW"/>
</dbReference>
<dbReference type="PANTHER" id="PTHR48104">
    <property type="entry name" value="METACASPASE-4"/>
    <property type="match status" value="1"/>
</dbReference>
<evidence type="ECO:0000256" key="1">
    <source>
        <dbReference type="ARBA" id="ARBA00009005"/>
    </source>
</evidence>
<organism evidence="6 7">
    <name type="scientific">Hebeloma cylindrosporum</name>
    <dbReference type="NCBI Taxonomy" id="76867"/>
    <lineage>
        <taxon>Eukaryota</taxon>
        <taxon>Fungi</taxon>
        <taxon>Dikarya</taxon>
        <taxon>Basidiomycota</taxon>
        <taxon>Agaricomycotina</taxon>
        <taxon>Agaricomycetes</taxon>
        <taxon>Agaricomycetidae</taxon>
        <taxon>Agaricales</taxon>
        <taxon>Agaricineae</taxon>
        <taxon>Hymenogastraceae</taxon>
        <taxon>Hebeloma</taxon>
    </lineage>
</organism>
<evidence type="ECO:0000256" key="3">
    <source>
        <dbReference type="ARBA" id="ARBA00022807"/>
    </source>
</evidence>